<name>A0A6J7WCF2_9CAUD</name>
<dbReference type="EMBL" id="LR798205">
    <property type="protein sequence ID" value="CAB5178497.1"/>
    <property type="molecule type" value="Genomic_DNA"/>
</dbReference>
<sequence length="115" mass="13352">MNITQNQLDQIEWALRIADFWIDSQQPSDQVALDAQDVRAAYAVIDCVKRGNVTTKLAYHAKSDAHGWKHIVTTRIDAPEWSDWDRQAYRHMVEQGTTSLVMGWNMWELVQEHAQ</sequence>
<organism evidence="1">
    <name type="scientific">uncultured Caudovirales phage</name>
    <dbReference type="NCBI Taxonomy" id="2100421"/>
    <lineage>
        <taxon>Viruses</taxon>
        <taxon>Duplodnaviria</taxon>
        <taxon>Heunggongvirae</taxon>
        <taxon>Uroviricota</taxon>
        <taxon>Caudoviricetes</taxon>
        <taxon>Peduoviridae</taxon>
        <taxon>Maltschvirus</taxon>
        <taxon>Maltschvirus maltsch</taxon>
    </lineage>
</organism>
<protein>
    <submittedName>
        <fullName evidence="1">Uncharacterized protein</fullName>
    </submittedName>
</protein>
<gene>
    <name evidence="1" type="ORF">UFOVP156_3</name>
</gene>
<evidence type="ECO:0000313" key="1">
    <source>
        <dbReference type="EMBL" id="CAB5178497.1"/>
    </source>
</evidence>
<proteinExistence type="predicted"/>
<reference evidence="1" key="1">
    <citation type="submission" date="2020-05" db="EMBL/GenBank/DDBJ databases">
        <authorList>
            <person name="Chiriac C."/>
            <person name="Salcher M."/>
            <person name="Ghai R."/>
            <person name="Kavagutti S V."/>
        </authorList>
    </citation>
    <scope>NUCLEOTIDE SEQUENCE</scope>
</reference>
<accession>A0A6J7WCF2</accession>